<dbReference type="EMBL" id="AFNT02000002">
    <property type="protein sequence ID" value="ERJ07501.1"/>
    <property type="molecule type" value="Genomic_DNA"/>
</dbReference>
<dbReference type="HOGENOM" id="CLU_114051_2_0_2"/>
<dbReference type="Pfam" id="PF03479">
    <property type="entry name" value="PCC"/>
    <property type="match status" value="1"/>
</dbReference>
<gene>
    <name evidence="3" type="ORF">HLRTI_000219</name>
    <name evidence="2" type="ORF">HTIA_1422</name>
</gene>
<reference evidence="3 4" key="2">
    <citation type="journal article" date="2013" name="PLoS ONE">
        <title>INDIGO - INtegrated Data Warehouse of MIcrobial GenOmes with Examples from the Red Sea Extremophiles.</title>
        <authorList>
            <person name="Alam I."/>
            <person name="Antunes A."/>
            <person name="Kamau A.A."/>
            <person name="Ba Alawi W."/>
            <person name="Kalkatawi M."/>
            <person name="Stingl U."/>
            <person name="Bajic V.B."/>
        </authorList>
    </citation>
    <scope>NUCLEOTIDE SEQUENCE [LARGE SCALE GENOMIC DNA]</scope>
    <source>
        <strain evidence="3 4">SARL4B</strain>
    </source>
</reference>
<dbReference type="InterPro" id="IPR025707">
    <property type="entry name" value="DNA_bp_PD1"/>
</dbReference>
<dbReference type="Proteomes" id="UP000015381">
    <property type="component" value="Chromosome I"/>
</dbReference>
<dbReference type="CDD" id="cd11378">
    <property type="entry name" value="DUF296"/>
    <property type="match status" value="1"/>
</dbReference>
<reference evidence="3 4" key="1">
    <citation type="journal article" date="2011" name="J. Bacteriol.">
        <title>Genome sequence of Halorhabdus tiamatea, the first archaeon isolated from a deep-sea anoxic brine lake.</title>
        <authorList>
            <person name="Antunes A."/>
            <person name="Alam I."/>
            <person name="Bajic V.B."/>
            <person name="Stingl U."/>
        </authorList>
    </citation>
    <scope>NUCLEOTIDE SEQUENCE [LARGE SCALE GENOMIC DNA]</scope>
    <source>
        <strain evidence="3 4">SARL4B</strain>
    </source>
</reference>
<evidence type="ECO:0000313" key="5">
    <source>
        <dbReference type="Proteomes" id="UP000015381"/>
    </source>
</evidence>
<evidence type="ECO:0000313" key="3">
    <source>
        <dbReference type="EMBL" id="ERJ07501.1"/>
    </source>
</evidence>
<dbReference type="EMBL" id="HF571520">
    <property type="protein sequence ID" value="CCQ33549.1"/>
    <property type="molecule type" value="Genomic_DNA"/>
</dbReference>
<dbReference type="PROSITE" id="PS51742">
    <property type="entry name" value="PPC"/>
    <property type="match status" value="1"/>
</dbReference>
<dbReference type="PANTHER" id="PTHR34988:SF1">
    <property type="entry name" value="DNA-BINDING PROTEIN"/>
    <property type="match status" value="1"/>
</dbReference>
<dbReference type="SUPFAM" id="SSF117856">
    <property type="entry name" value="AF0104/ALDC/Ptd012-like"/>
    <property type="match status" value="1"/>
</dbReference>
<dbReference type="GO" id="GO:0003677">
    <property type="term" value="F:DNA binding"/>
    <property type="evidence" value="ECO:0007669"/>
    <property type="project" value="UniProtKB-KW"/>
</dbReference>
<keyword evidence="5" id="KW-1185">Reference proteome</keyword>
<dbReference type="GeneID" id="23800023"/>
<dbReference type="InterPro" id="IPR005175">
    <property type="entry name" value="PPC_dom"/>
</dbReference>
<reference evidence="2 5" key="3">
    <citation type="journal article" date="2014" name="Environ. Microbiol.">
        <title>Halorhabdus tiamatea: proteogenomics and glycosidase activity measurements identify the first cultivated euryarchaeon from a deep-sea anoxic brine lake as potential polysaccharide degrader.</title>
        <authorList>
            <person name="Werner J."/>
            <person name="Ferrer M."/>
            <person name="Michel G."/>
            <person name="Mann A.J."/>
            <person name="Huang S."/>
            <person name="Juarez S."/>
            <person name="Ciordia S."/>
            <person name="Albar J.P."/>
            <person name="Alcaide M."/>
            <person name="La Cono V."/>
            <person name="Yakimov M.M."/>
            <person name="Antunes A."/>
            <person name="Taborda M."/>
            <person name="Da Costa M.S."/>
            <person name="Amann R.I."/>
            <person name="Gloeckner F.O."/>
            <person name="Golyshina O.V."/>
            <person name="Golyshin P.N."/>
            <person name="Teeling H."/>
        </authorList>
    </citation>
    <scope>NUCLEOTIDE SEQUENCE [LARGE SCALE GENOMIC DNA]</scope>
    <source>
        <strain evidence="5">SARL4B</strain>
        <strain evidence="2">Type strain: SARL4B</strain>
    </source>
</reference>
<name>F7PJX2_9EURY</name>
<proteinExistence type="predicted"/>
<dbReference type="PATRIC" id="fig|1033806.12.peg.1408"/>
<protein>
    <submittedName>
        <fullName evidence="3">PolA operon protein DNA-binding protein</fullName>
    </submittedName>
</protein>
<dbReference type="PANTHER" id="PTHR34988">
    <property type="entry name" value="PROTEIN, PUTATIVE-RELATED"/>
    <property type="match status" value="1"/>
</dbReference>
<organism evidence="3 4">
    <name type="scientific">Halorhabdus tiamatea SARL4B</name>
    <dbReference type="NCBI Taxonomy" id="1033806"/>
    <lineage>
        <taxon>Archaea</taxon>
        <taxon>Methanobacteriati</taxon>
        <taxon>Methanobacteriota</taxon>
        <taxon>Stenosarchaea group</taxon>
        <taxon>Halobacteria</taxon>
        <taxon>Halobacteriales</taxon>
        <taxon>Haloarculaceae</taxon>
        <taxon>Halorhabdus</taxon>
    </lineage>
</organism>
<dbReference type="eggNOG" id="arCOG04212">
    <property type="taxonomic scope" value="Archaea"/>
</dbReference>
<evidence type="ECO:0000259" key="1">
    <source>
        <dbReference type="PROSITE" id="PS51742"/>
    </source>
</evidence>
<keyword evidence="3" id="KW-0238">DNA-binding</keyword>
<dbReference type="AlphaFoldDB" id="F7PJX2"/>
<feature type="domain" description="PPC" evidence="1">
    <location>
        <begin position="6"/>
        <end position="141"/>
    </location>
</feature>
<dbReference type="STRING" id="1033806.HTIA_1422"/>
<dbReference type="RefSeq" id="WP_008526112.1">
    <property type="nucleotide sequence ID" value="NC_021921.1"/>
</dbReference>
<dbReference type="OrthoDB" id="371648at2157"/>
<dbReference type="KEGG" id="hti:HTIA_1422"/>
<sequence length="141" mass="15612">MDYRELTGSREFVASMTHGADWRGQIEEFARREGIGAAVFFGLGTVQDAAIWYYDQDDEAYRETVFDEPLEVAACVGNISLDVDGEPFAHTHAVLSREDGTAIAGHLDAGETFIGELYVRTFEESLERVPDETTGGDLWAL</sequence>
<dbReference type="Proteomes" id="UP000003861">
    <property type="component" value="Unassembled WGS sequence"/>
</dbReference>
<dbReference type="Gene3D" id="3.30.1330.80">
    <property type="entry name" value="Hypothetical protein, similar to alpha- acetolactate decarboxylase, domain 2"/>
    <property type="match status" value="1"/>
</dbReference>
<evidence type="ECO:0000313" key="2">
    <source>
        <dbReference type="EMBL" id="CCQ33549.1"/>
    </source>
</evidence>
<dbReference type="PIRSF" id="PIRSF016702">
    <property type="entry name" value="DNA_bp_PD1"/>
    <property type="match status" value="1"/>
</dbReference>
<evidence type="ECO:0000313" key="4">
    <source>
        <dbReference type="Proteomes" id="UP000003861"/>
    </source>
</evidence>
<accession>F7PJX2</accession>